<dbReference type="PROSITE" id="PS00092">
    <property type="entry name" value="N6_MTASE"/>
    <property type="match status" value="1"/>
</dbReference>
<comment type="function">
    <text evidence="6">Specifically methylates the adenine in position 37 of tRNA(1)(Val) (anticodon cmo5UAC).</text>
</comment>
<dbReference type="Pfam" id="PF05175">
    <property type="entry name" value="MTS"/>
    <property type="match status" value="1"/>
</dbReference>
<dbReference type="CDD" id="cd02440">
    <property type="entry name" value="AdoMet_MTases"/>
    <property type="match status" value="1"/>
</dbReference>
<gene>
    <name evidence="8" type="ORF">SanaruYs_31830</name>
</gene>
<evidence type="ECO:0000256" key="4">
    <source>
        <dbReference type="ARBA" id="ARBA00022691"/>
    </source>
</evidence>
<dbReference type="SUPFAM" id="SSF53335">
    <property type="entry name" value="S-adenosyl-L-methionine-dependent methyltransferases"/>
    <property type="match status" value="1"/>
</dbReference>
<dbReference type="GO" id="GO:0032259">
    <property type="term" value="P:methylation"/>
    <property type="evidence" value="ECO:0007669"/>
    <property type="project" value="UniProtKB-KW"/>
</dbReference>
<keyword evidence="4 6" id="KW-0949">S-adenosyl-L-methionine</keyword>
<name>A0A401UDM0_9BACT</name>
<keyword evidence="1 6" id="KW-0963">Cytoplasm</keyword>
<dbReference type="EC" id="2.1.1.223" evidence="6"/>
<evidence type="ECO:0000256" key="2">
    <source>
        <dbReference type="ARBA" id="ARBA00022603"/>
    </source>
</evidence>
<organism evidence="8 9">
    <name type="scientific">Chryseotalea sanaruensis</name>
    <dbReference type="NCBI Taxonomy" id="2482724"/>
    <lineage>
        <taxon>Bacteria</taxon>
        <taxon>Pseudomonadati</taxon>
        <taxon>Bacteroidota</taxon>
        <taxon>Cytophagia</taxon>
        <taxon>Cytophagales</taxon>
        <taxon>Chryseotaleaceae</taxon>
        <taxon>Chryseotalea</taxon>
    </lineage>
</organism>
<dbReference type="InterPro" id="IPR007848">
    <property type="entry name" value="Small_mtfrase_dom"/>
</dbReference>
<reference evidence="8 9" key="1">
    <citation type="submission" date="2018-11" db="EMBL/GenBank/DDBJ databases">
        <title>Chryseotalea sanarue gen. nov., sp., nov., a member of the family Cytophagaceae, isolated from a brackish lake in Hamamatsu Japan.</title>
        <authorList>
            <person name="Maejima Y."/>
            <person name="Iino T."/>
            <person name="Muraguchi Y."/>
            <person name="Fukuda K."/>
            <person name="Ohkuma M."/>
            <person name="Moriuchi R."/>
            <person name="Dohra H."/>
            <person name="Kimbara K."/>
            <person name="Shintani M."/>
        </authorList>
    </citation>
    <scope>NUCLEOTIDE SEQUENCE [LARGE SCALE GENOMIC DNA]</scope>
    <source>
        <strain evidence="8 9">Ys</strain>
    </source>
</reference>
<evidence type="ECO:0000313" key="8">
    <source>
        <dbReference type="EMBL" id="GCC52942.1"/>
    </source>
</evidence>
<sequence length="232" mass="27269">MFRFKKFNIEDNRCAHKVGTDGTLLGAWVNVHNEKHLLDIGTGSGLIALMMAQRSATDTRIDALEFSMPDYSQANDNVKHSPWPTKIQVHHKRLQDFETLKRYDHIVSNPPYFNNSFKPPVASRVAPRHTETLSYTELLEHSKRLLTSTGKLSVILPYTEGLQFIRLAETFHLYPSRQWGFRARKEKPIERWLLEFSQQQENVDEGEILLYEQDDEWSLDYKRLTREFYLKL</sequence>
<evidence type="ECO:0000256" key="3">
    <source>
        <dbReference type="ARBA" id="ARBA00022679"/>
    </source>
</evidence>
<dbReference type="Proteomes" id="UP000288227">
    <property type="component" value="Unassembled WGS sequence"/>
</dbReference>
<dbReference type="InterPro" id="IPR022882">
    <property type="entry name" value="tRNA_adenine-N6_MeTrfase"/>
</dbReference>
<dbReference type="InterPro" id="IPR029063">
    <property type="entry name" value="SAM-dependent_MTases_sf"/>
</dbReference>
<dbReference type="AlphaFoldDB" id="A0A401UDM0"/>
<evidence type="ECO:0000313" key="9">
    <source>
        <dbReference type="Proteomes" id="UP000288227"/>
    </source>
</evidence>
<keyword evidence="9" id="KW-1185">Reference proteome</keyword>
<dbReference type="GO" id="GO:0003676">
    <property type="term" value="F:nucleic acid binding"/>
    <property type="evidence" value="ECO:0007669"/>
    <property type="project" value="InterPro"/>
</dbReference>
<dbReference type="InterPro" id="IPR050210">
    <property type="entry name" value="tRNA_Adenine-N(6)_MTase"/>
</dbReference>
<evidence type="ECO:0000256" key="6">
    <source>
        <dbReference type="HAMAP-Rule" id="MF_01872"/>
    </source>
</evidence>
<keyword evidence="2 6" id="KW-0489">Methyltransferase</keyword>
<keyword evidence="3 6" id="KW-0808">Transferase</keyword>
<dbReference type="PRINTS" id="PR00507">
    <property type="entry name" value="N12N6MTFRASE"/>
</dbReference>
<dbReference type="EMBL" id="BHXQ01000006">
    <property type="protein sequence ID" value="GCC52942.1"/>
    <property type="molecule type" value="Genomic_DNA"/>
</dbReference>
<evidence type="ECO:0000259" key="7">
    <source>
        <dbReference type="Pfam" id="PF05175"/>
    </source>
</evidence>
<comment type="caution">
    <text evidence="8">The sequence shown here is derived from an EMBL/GenBank/DDBJ whole genome shotgun (WGS) entry which is preliminary data.</text>
</comment>
<dbReference type="PANTHER" id="PTHR47739:SF1">
    <property type="entry name" value="TRNA1(VAL) (ADENINE(37)-N6)-METHYLTRANSFERASE"/>
    <property type="match status" value="1"/>
</dbReference>
<dbReference type="PANTHER" id="PTHR47739">
    <property type="entry name" value="TRNA1(VAL) (ADENINE(37)-N6)-METHYLTRANSFERASE"/>
    <property type="match status" value="1"/>
</dbReference>
<dbReference type="OrthoDB" id="5383291at2"/>
<dbReference type="HAMAP" id="MF_01872">
    <property type="entry name" value="tRNA_methyltr_YfiC"/>
    <property type="match status" value="1"/>
</dbReference>
<keyword evidence="5 6" id="KW-0819">tRNA processing</keyword>
<dbReference type="Gene3D" id="3.40.50.150">
    <property type="entry name" value="Vaccinia Virus protein VP39"/>
    <property type="match status" value="1"/>
</dbReference>
<comment type="similarity">
    <text evidence="6">Belongs to the methyltransferase superfamily. tRNA (adenine-N(6)-)-methyltransferase family.</text>
</comment>
<comment type="subcellular location">
    <subcellularLocation>
        <location evidence="6">Cytoplasm</location>
    </subcellularLocation>
</comment>
<dbReference type="InterPro" id="IPR002052">
    <property type="entry name" value="DNA_methylase_N6_adenine_CS"/>
</dbReference>
<dbReference type="RefSeq" id="WP_127123594.1">
    <property type="nucleotide sequence ID" value="NZ_BHXQ01000006.1"/>
</dbReference>
<dbReference type="GO" id="GO:0016430">
    <property type="term" value="F:tRNA (adenine-N6)-methyltransferase activity"/>
    <property type="evidence" value="ECO:0007669"/>
    <property type="project" value="UniProtKB-UniRule"/>
</dbReference>
<protein>
    <recommendedName>
        <fullName evidence="6">tRNA1(Val) (adenine(37)-N6)-methyltransferase</fullName>
        <ecNumber evidence="6">2.1.1.223</ecNumber>
    </recommendedName>
    <alternativeName>
        <fullName evidence="6">tRNA m6A37 methyltransferase</fullName>
    </alternativeName>
</protein>
<dbReference type="GO" id="GO:0008033">
    <property type="term" value="P:tRNA processing"/>
    <property type="evidence" value="ECO:0007669"/>
    <property type="project" value="UniProtKB-UniRule"/>
</dbReference>
<evidence type="ECO:0000256" key="1">
    <source>
        <dbReference type="ARBA" id="ARBA00022490"/>
    </source>
</evidence>
<evidence type="ECO:0000256" key="5">
    <source>
        <dbReference type="ARBA" id="ARBA00022694"/>
    </source>
</evidence>
<dbReference type="GO" id="GO:0005737">
    <property type="term" value="C:cytoplasm"/>
    <property type="evidence" value="ECO:0007669"/>
    <property type="project" value="UniProtKB-SubCell"/>
</dbReference>
<comment type="catalytic activity">
    <reaction evidence="6">
        <text>adenosine(37) in tRNA1(Val) + S-adenosyl-L-methionine = N(6)-methyladenosine(37) in tRNA1(Val) + S-adenosyl-L-homocysteine + H(+)</text>
        <dbReference type="Rhea" id="RHEA:43160"/>
        <dbReference type="Rhea" id="RHEA-COMP:10369"/>
        <dbReference type="Rhea" id="RHEA-COMP:10370"/>
        <dbReference type="ChEBI" id="CHEBI:15378"/>
        <dbReference type="ChEBI" id="CHEBI:57856"/>
        <dbReference type="ChEBI" id="CHEBI:59789"/>
        <dbReference type="ChEBI" id="CHEBI:74411"/>
        <dbReference type="ChEBI" id="CHEBI:74449"/>
        <dbReference type="EC" id="2.1.1.223"/>
    </reaction>
</comment>
<accession>A0A401UDM0</accession>
<feature type="domain" description="Methyltransferase small" evidence="7">
    <location>
        <begin position="24"/>
        <end position="171"/>
    </location>
</feature>
<proteinExistence type="inferred from homology"/>